<evidence type="ECO:0000313" key="2">
    <source>
        <dbReference type="EMBL" id="MPC78150.1"/>
    </source>
</evidence>
<dbReference type="EMBL" id="VSRR010047708">
    <property type="protein sequence ID" value="MPC78150.1"/>
    <property type="molecule type" value="Genomic_DNA"/>
</dbReference>
<keyword evidence="3" id="KW-1185">Reference proteome</keyword>
<dbReference type="AlphaFoldDB" id="A0A5B7I0E4"/>
<feature type="compositionally biased region" description="Basic and acidic residues" evidence="1">
    <location>
        <begin position="33"/>
        <end position="43"/>
    </location>
</feature>
<name>A0A5B7I0E4_PORTR</name>
<accession>A0A5B7I0E4</accession>
<feature type="compositionally biased region" description="Pro residues" evidence="1">
    <location>
        <begin position="1"/>
        <end position="13"/>
    </location>
</feature>
<evidence type="ECO:0000256" key="1">
    <source>
        <dbReference type="SAM" id="MobiDB-lite"/>
    </source>
</evidence>
<organism evidence="2 3">
    <name type="scientific">Portunus trituberculatus</name>
    <name type="common">Swimming crab</name>
    <name type="synonym">Neptunus trituberculatus</name>
    <dbReference type="NCBI Taxonomy" id="210409"/>
    <lineage>
        <taxon>Eukaryota</taxon>
        <taxon>Metazoa</taxon>
        <taxon>Ecdysozoa</taxon>
        <taxon>Arthropoda</taxon>
        <taxon>Crustacea</taxon>
        <taxon>Multicrustacea</taxon>
        <taxon>Malacostraca</taxon>
        <taxon>Eumalacostraca</taxon>
        <taxon>Eucarida</taxon>
        <taxon>Decapoda</taxon>
        <taxon>Pleocyemata</taxon>
        <taxon>Brachyura</taxon>
        <taxon>Eubrachyura</taxon>
        <taxon>Portunoidea</taxon>
        <taxon>Portunidae</taxon>
        <taxon>Portuninae</taxon>
        <taxon>Portunus</taxon>
    </lineage>
</organism>
<reference evidence="2 3" key="1">
    <citation type="submission" date="2019-05" db="EMBL/GenBank/DDBJ databases">
        <title>Another draft genome of Portunus trituberculatus and its Hox gene families provides insights of decapod evolution.</title>
        <authorList>
            <person name="Jeong J.-H."/>
            <person name="Song I."/>
            <person name="Kim S."/>
            <person name="Choi T."/>
            <person name="Kim D."/>
            <person name="Ryu S."/>
            <person name="Kim W."/>
        </authorList>
    </citation>
    <scope>NUCLEOTIDE SEQUENCE [LARGE SCALE GENOMIC DNA]</scope>
    <source>
        <tissue evidence="2">Muscle</tissue>
    </source>
</reference>
<feature type="region of interest" description="Disordered" evidence="1">
    <location>
        <begin position="1"/>
        <end position="58"/>
    </location>
</feature>
<sequence>MPPYPQMTKPPPQTLRNRSQRQAARTGVYLHPRIRDPAGRESGCRGFPDRCTQNQWHR</sequence>
<proteinExistence type="predicted"/>
<dbReference type="Proteomes" id="UP000324222">
    <property type="component" value="Unassembled WGS sequence"/>
</dbReference>
<gene>
    <name evidence="2" type="ORF">E2C01_072632</name>
</gene>
<evidence type="ECO:0000313" key="3">
    <source>
        <dbReference type="Proteomes" id="UP000324222"/>
    </source>
</evidence>
<comment type="caution">
    <text evidence="2">The sequence shown here is derived from an EMBL/GenBank/DDBJ whole genome shotgun (WGS) entry which is preliminary data.</text>
</comment>
<protein>
    <submittedName>
        <fullName evidence="2">Uncharacterized protein</fullName>
    </submittedName>
</protein>